<dbReference type="RefSeq" id="WP_344654809.1">
    <property type="nucleotide sequence ID" value="NZ_BAAAQM010000001.1"/>
</dbReference>
<organism evidence="1 2">
    <name type="scientific">Catenulispora subtropica</name>
    <dbReference type="NCBI Taxonomy" id="450798"/>
    <lineage>
        <taxon>Bacteria</taxon>
        <taxon>Bacillati</taxon>
        <taxon>Actinomycetota</taxon>
        <taxon>Actinomycetes</taxon>
        <taxon>Catenulisporales</taxon>
        <taxon>Catenulisporaceae</taxon>
        <taxon>Catenulispora</taxon>
    </lineage>
</organism>
<gene>
    <name evidence="1" type="ORF">GCM10009838_00530</name>
</gene>
<sequence length="134" mass="14539">MSSSNLWSPISGPGSEATVVEVFSAWLVEQGWECKDLPSHGDYPAVDARHPDGRRLIVEAKGFTRDSSADLDSGYGRLLRRITDDPATTYALVVAGTVVRFAQRVTSEVRSKLGIALYTVDFNGRVVLVDGTPL</sequence>
<dbReference type="Proteomes" id="UP001499854">
    <property type="component" value="Unassembled WGS sequence"/>
</dbReference>
<accession>A0ABN2QD94</accession>
<proteinExistence type="predicted"/>
<name>A0ABN2QD94_9ACTN</name>
<evidence type="ECO:0008006" key="3">
    <source>
        <dbReference type="Google" id="ProtNLM"/>
    </source>
</evidence>
<evidence type="ECO:0000313" key="1">
    <source>
        <dbReference type="EMBL" id="GAA1949372.1"/>
    </source>
</evidence>
<protein>
    <recommendedName>
        <fullName evidence="3">Restriction endonuclease type IV Mrr domain-containing protein</fullName>
    </recommendedName>
</protein>
<evidence type="ECO:0000313" key="2">
    <source>
        <dbReference type="Proteomes" id="UP001499854"/>
    </source>
</evidence>
<reference evidence="1 2" key="1">
    <citation type="journal article" date="2019" name="Int. J. Syst. Evol. Microbiol.">
        <title>The Global Catalogue of Microorganisms (GCM) 10K type strain sequencing project: providing services to taxonomists for standard genome sequencing and annotation.</title>
        <authorList>
            <consortium name="The Broad Institute Genomics Platform"/>
            <consortium name="The Broad Institute Genome Sequencing Center for Infectious Disease"/>
            <person name="Wu L."/>
            <person name="Ma J."/>
        </authorList>
    </citation>
    <scope>NUCLEOTIDE SEQUENCE [LARGE SCALE GENOMIC DNA]</scope>
    <source>
        <strain evidence="1 2">JCM 16013</strain>
    </source>
</reference>
<keyword evidence="2" id="KW-1185">Reference proteome</keyword>
<dbReference type="EMBL" id="BAAAQM010000001">
    <property type="protein sequence ID" value="GAA1949372.1"/>
    <property type="molecule type" value="Genomic_DNA"/>
</dbReference>
<comment type="caution">
    <text evidence="1">The sequence shown here is derived from an EMBL/GenBank/DDBJ whole genome shotgun (WGS) entry which is preliminary data.</text>
</comment>